<evidence type="ECO:0000313" key="2">
    <source>
        <dbReference type="Proteomes" id="UP001281761"/>
    </source>
</evidence>
<organism evidence="1 2">
    <name type="scientific">Blattamonas nauphoetae</name>
    <dbReference type="NCBI Taxonomy" id="2049346"/>
    <lineage>
        <taxon>Eukaryota</taxon>
        <taxon>Metamonada</taxon>
        <taxon>Preaxostyla</taxon>
        <taxon>Oxymonadida</taxon>
        <taxon>Blattamonas</taxon>
    </lineage>
</organism>
<dbReference type="EMBL" id="JARBJD010000074">
    <property type="protein sequence ID" value="KAK2954786.1"/>
    <property type="molecule type" value="Genomic_DNA"/>
</dbReference>
<sequence length="152" mass="17038">MFSLLAISSASALVIGGFQFEIERLAQDFHQHNFTDETFYFNVLKEITVVSDCKGLLEGEDLVAYTKVSGYPTTCTPAAYLSDAKFELHESKMGVFPTGLNITYPPLTAQNQGVEFIFNCNRIIKRTVFRTVDGVYRIVWDHPTACARRAPS</sequence>
<evidence type="ECO:0000313" key="1">
    <source>
        <dbReference type="EMBL" id="KAK2954786.1"/>
    </source>
</evidence>
<name>A0ABQ9XTI2_9EUKA</name>
<accession>A0ABQ9XTI2</accession>
<proteinExistence type="predicted"/>
<comment type="caution">
    <text evidence="1">The sequence shown here is derived from an EMBL/GenBank/DDBJ whole genome shotgun (WGS) entry which is preliminary data.</text>
</comment>
<reference evidence="1 2" key="1">
    <citation type="journal article" date="2022" name="bioRxiv">
        <title>Genomics of Preaxostyla Flagellates Illuminates Evolutionary Transitions and the Path Towards Mitochondrial Loss.</title>
        <authorList>
            <person name="Novak L.V.F."/>
            <person name="Treitli S.C."/>
            <person name="Pyrih J."/>
            <person name="Halakuc P."/>
            <person name="Pipaliya S.V."/>
            <person name="Vacek V."/>
            <person name="Brzon O."/>
            <person name="Soukal P."/>
            <person name="Eme L."/>
            <person name="Dacks J.B."/>
            <person name="Karnkowska A."/>
            <person name="Elias M."/>
            <person name="Hampl V."/>
        </authorList>
    </citation>
    <scope>NUCLEOTIDE SEQUENCE [LARGE SCALE GENOMIC DNA]</scope>
    <source>
        <strain evidence="1">NAU3</strain>
        <tissue evidence="1">Gut</tissue>
    </source>
</reference>
<dbReference type="Proteomes" id="UP001281761">
    <property type="component" value="Unassembled WGS sequence"/>
</dbReference>
<protein>
    <submittedName>
        <fullName evidence="1">Uncharacterized protein</fullName>
    </submittedName>
</protein>
<gene>
    <name evidence="1" type="ORF">BLNAU_10271</name>
</gene>
<keyword evidence="2" id="KW-1185">Reference proteome</keyword>